<reference evidence="2" key="1">
    <citation type="submission" date="2016-10" db="EMBL/GenBank/DDBJ databases">
        <authorList>
            <person name="Varghese N."/>
            <person name="Submissions S."/>
        </authorList>
    </citation>
    <scope>NUCLEOTIDE SEQUENCE [LARGE SCALE GENOMIC DNA]</scope>
    <source>
        <strain evidence="2">CGMCC 1.11012</strain>
    </source>
</reference>
<dbReference type="AlphaFoldDB" id="A0A1G9DZE9"/>
<dbReference type="EMBL" id="FNDX01000050">
    <property type="protein sequence ID" value="SDK69188.1"/>
    <property type="molecule type" value="Genomic_DNA"/>
</dbReference>
<evidence type="ECO:0000313" key="1">
    <source>
        <dbReference type="EMBL" id="SDK69188.1"/>
    </source>
</evidence>
<dbReference type="RefSeq" id="WP_090719091.1">
    <property type="nucleotide sequence ID" value="NZ_CBCSKY010000054.1"/>
</dbReference>
<sequence length="153" mass="17885">MLLNKLMKSYIKGINKSDHIQQVAPTWCSFTLWEDCVLLENSLKNVTLPESFSAMRYDDRTSIEADFNHLHMNTLFTQEVTPVSLLQSALSLLNEWERKLKAEYPERSFHLILSYDGDDVVVRFYGLRESELPWIDIDNLENYKLEGVLVKII</sequence>
<keyword evidence="2" id="KW-1185">Reference proteome</keyword>
<name>A0A1G9DZE9_9BACL</name>
<proteinExistence type="predicted"/>
<dbReference type="STRING" id="1174501.SAMN05216192_15038"/>
<organism evidence="1 2">
    <name type="scientific">Paenibacillus typhae</name>
    <dbReference type="NCBI Taxonomy" id="1174501"/>
    <lineage>
        <taxon>Bacteria</taxon>
        <taxon>Bacillati</taxon>
        <taxon>Bacillota</taxon>
        <taxon>Bacilli</taxon>
        <taxon>Bacillales</taxon>
        <taxon>Paenibacillaceae</taxon>
        <taxon>Paenibacillus</taxon>
    </lineage>
</organism>
<accession>A0A1G9DZE9</accession>
<gene>
    <name evidence="1" type="ORF">SAMN05216192_15038</name>
</gene>
<protein>
    <submittedName>
        <fullName evidence="1">Uncharacterized protein</fullName>
    </submittedName>
</protein>
<dbReference type="Proteomes" id="UP000199050">
    <property type="component" value="Unassembled WGS sequence"/>
</dbReference>
<evidence type="ECO:0000313" key="2">
    <source>
        <dbReference type="Proteomes" id="UP000199050"/>
    </source>
</evidence>
<dbReference type="OrthoDB" id="1953806at2"/>